<dbReference type="EMBL" id="KU699049">
    <property type="protein sequence ID" value="AML77084.1"/>
    <property type="molecule type" value="mRNA"/>
</dbReference>
<keyword evidence="4" id="KW-0288">FMN</keyword>
<organism evidence="10">
    <name type="scientific">Interfilum paradoxum</name>
    <dbReference type="NCBI Taxonomy" id="519231"/>
    <lineage>
        <taxon>Eukaryota</taxon>
        <taxon>Viridiplantae</taxon>
        <taxon>Streptophyta</taxon>
        <taxon>Klebsormidiophyceae</taxon>
        <taxon>Klebsormidiales</taxon>
        <taxon>Klebsormidiaceae</taxon>
        <taxon>Interfilum</taxon>
    </lineage>
</organism>
<evidence type="ECO:0000256" key="6">
    <source>
        <dbReference type="ARBA" id="ARBA00023170"/>
    </source>
</evidence>
<sequence>MGTPIVGVGSPSTQLTPKSHKFSQLAEKSLNVSYNTRVADILQSHSYNFVLSDPQLPDNPIVFASQGFLNMSGYLREEIIGRNCRFLQGPDTDRRTVLMIREAVREEKAVQVRILNYTKDGKPFWNLFHMAPIFCSETGKVVHYVGVQTPISASLARSPAFTPTGAPTPPGATKPPLPPASPKPAGSLLSPQSSLSPPEKTSPGKRPAVTVEITVPMEIRGGSAEPDLSPEEDRARALTAVQAVVGDLKSCGEGKVEVQRGTRGEELDPKMARVVCSSLVLNLTKIQQSFVLANPNIDDCPIVHASDVFCELTGYSREEVVGRNCRFLQGPSTDPETVQQMREAIDAEKPITVRLLNYRKDGTPFHNNLHVSPIRNANGKVVYFCGVQLDVTAADGISPIEKGMSTRLKQLGAVGAVRVAVRALEGPGLRRTPC</sequence>
<dbReference type="AlphaFoldDB" id="A0A126WXS1"/>
<protein>
    <submittedName>
        <fullName evidence="10">Putative LOV domain-containing protein</fullName>
    </submittedName>
</protein>
<dbReference type="InterPro" id="IPR000700">
    <property type="entry name" value="PAS-assoc_C"/>
</dbReference>
<evidence type="ECO:0000256" key="7">
    <source>
        <dbReference type="SAM" id="MobiDB-lite"/>
    </source>
</evidence>
<accession>A0A126WXS1</accession>
<feature type="domain" description="PAS" evidence="8">
    <location>
        <begin position="302"/>
        <end position="348"/>
    </location>
</feature>
<evidence type="ECO:0000256" key="4">
    <source>
        <dbReference type="ARBA" id="ARBA00022643"/>
    </source>
</evidence>
<reference evidence="10" key="1">
    <citation type="journal article" date="2016" name="Proc. Natl. Acad. Sci. U.S.A.">
        <title>Functional and topological diversity of LOV domain photoreceptors.</title>
        <authorList>
            <person name="Glantz S.T."/>
            <person name="Carpenter E.J."/>
            <person name="Melkonian M."/>
            <person name="Gardner K.H."/>
            <person name="Boyden E.S."/>
            <person name="Wong G.K."/>
            <person name="Chow B.Y."/>
        </authorList>
    </citation>
    <scope>NUCLEOTIDE SEQUENCE</scope>
    <source>
        <strain evidence="10">FPCO_2027655</strain>
    </source>
</reference>
<keyword evidence="3" id="KW-0285">Flavoprotein</keyword>
<feature type="compositionally biased region" description="Low complexity" evidence="7">
    <location>
        <begin position="183"/>
        <end position="198"/>
    </location>
</feature>
<dbReference type="Gene3D" id="3.30.450.20">
    <property type="entry name" value="PAS domain"/>
    <property type="match status" value="2"/>
</dbReference>
<dbReference type="InterPro" id="IPR000014">
    <property type="entry name" value="PAS"/>
</dbReference>
<keyword evidence="1" id="KW-0600">Photoreceptor protein</keyword>
<keyword evidence="5" id="KW-0157">Chromophore</keyword>
<dbReference type="GO" id="GO:0009637">
    <property type="term" value="P:response to blue light"/>
    <property type="evidence" value="ECO:0007669"/>
    <property type="project" value="UniProtKB-ARBA"/>
</dbReference>
<dbReference type="PANTHER" id="PTHR47429:SF2">
    <property type="entry name" value="PROTEIN TWIN LOV 1"/>
    <property type="match status" value="1"/>
</dbReference>
<feature type="region of interest" description="Disordered" evidence="7">
    <location>
        <begin position="1"/>
        <end position="20"/>
    </location>
</feature>
<dbReference type="SMART" id="SM00091">
    <property type="entry name" value="PAS"/>
    <property type="match status" value="2"/>
</dbReference>
<dbReference type="NCBIfam" id="TIGR00229">
    <property type="entry name" value="sensory_box"/>
    <property type="match status" value="2"/>
</dbReference>
<feature type="domain" description="PAC" evidence="9">
    <location>
        <begin position="349"/>
        <end position="403"/>
    </location>
</feature>
<feature type="region of interest" description="Disordered" evidence="7">
    <location>
        <begin position="157"/>
        <end position="211"/>
    </location>
</feature>
<dbReference type="SMART" id="SM00086">
    <property type="entry name" value="PAC"/>
    <property type="match status" value="2"/>
</dbReference>
<evidence type="ECO:0000259" key="9">
    <source>
        <dbReference type="PROSITE" id="PS50113"/>
    </source>
</evidence>
<dbReference type="GO" id="GO:0009881">
    <property type="term" value="F:photoreceptor activity"/>
    <property type="evidence" value="ECO:0007669"/>
    <property type="project" value="UniProtKB-KW"/>
</dbReference>
<dbReference type="InterPro" id="IPR001610">
    <property type="entry name" value="PAC"/>
</dbReference>
<dbReference type="PROSITE" id="PS50112">
    <property type="entry name" value="PAS"/>
    <property type="match status" value="2"/>
</dbReference>
<evidence type="ECO:0000256" key="1">
    <source>
        <dbReference type="ARBA" id="ARBA00022543"/>
    </source>
</evidence>
<proteinExistence type="evidence at transcript level"/>
<evidence type="ECO:0000313" key="10">
    <source>
        <dbReference type="EMBL" id="AML77084.1"/>
    </source>
</evidence>
<dbReference type="Pfam" id="PF13426">
    <property type="entry name" value="PAS_9"/>
    <property type="match status" value="2"/>
</dbReference>
<evidence type="ECO:0000256" key="2">
    <source>
        <dbReference type="ARBA" id="ARBA00022606"/>
    </source>
</evidence>
<dbReference type="SUPFAM" id="SSF55785">
    <property type="entry name" value="PYP-like sensor domain (PAS domain)"/>
    <property type="match status" value="2"/>
</dbReference>
<feature type="compositionally biased region" description="Pro residues" evidence="7">
    <location>
        <begin position="166"/>
        <end position="182"/>
    </location>
</feature>
<name>A0A126WXS1_9VIRI</name>
<dbReference type="CDD" id="cd00130">
    <property type="entry name" value="PAS"/>
    <property type="match status" value="2"/>
</dbReference>
<evidence type="ECO:0000259" key="8">
    <source>
        <dbReference type="PROSITE" id="PS50112"/>
    </source>
</evidence>
<dbReference type="GO" id="GO:0005634">
    <property type="term" value="C:nucleus"/>
    <property type="evidence" value="ECO:0007669"/>
    <property type="project" value="TreeGrafter"/>
</dbReference>
<evidence type="ECO:0000256" key="3">
    <source>
        <dbReference type="ARBA" id="ARBA00022630"/>
    </source>
</evidence>
<dbReference type="InterPro" id="IPR035965">
    <property type="entry name" value="PAS-like_dom_sf"/>
</dbReference>
<keyword evidence="2" id="KW-0716">Sensory transduction</keyword>
<keyword evidence="6" id="KW-0675">Receptor</keyword>
<feature type="domain" description="PAS" evidence="8">
    <location>
        <begin position="34"/>
        <end position="107"/>
    </location>
</feature>
<dbReference type="PROSITE" id="PS50113">
    <property type="entry name" value="PAC"/>
    <property type="match status" value="1"/>
</dbReference>
<evidence type="ECO:0000256" key="5">
    <source>
        <dbReference type="ARBA" id="ARBA00022991"/>
    </source>
</evidence>
<dbReference type="PANTHER" id="PTHR47429">
    <property type="entry name" value="PROTEIN TWIN LOV 1"/>
    <property type="match status" value="1"/>
</dbReference>